<proteinExistence type="inferred from homology"/>
<dbReference type="PANTHER" id="PTHR43715">
    <property type="entry name" value="GDP-MANNOSE 4,6-DEHYDRATASE"/>
    <property type="match status" value="1"/>
</dbReference>
<accession>A0A517Z8D9</accession>
<keyword evidence="7" id="KW-0521">NADP</keyword>
<keyword evidence="5 7" id="KW-0456">Lyase</keyword>
<dbReference type="Proteomes" id="UP000320496">
    <property type="component" value="Chromosome"/>
</dbReference>
<keyword evidence="10" id="KW-1185">Reference proteome</keyword>
<sequence length="329" mass="37122">MPRRALITGVTGQDGSYLAELLLDKGYEVQGTTRNVDSESTRGLHRLVSERGGTVRLHESSLQNDDEVTLLLDEVAPDEIYHLAAQSHVGLSFEKPLETLDANAGVTLRLLEAVRTLQGRGRDIRFFHAASSEMFGRPTESPQTERTPFVPRNPYATSKVCAFHLVANYRETHGLYACSGILFNHESPRRPERFVTRKVTLAAARIAAGLQETLTLGNLDIGRDWGFAGDYVDAMWRMLHQEQPTDLVIATGRWHSLEEFLERAFRRVNLDWRDHVRQDPALMRPAESGRLVGDASLARERLGWQPTTTFEELVDRMVDADMQWVVGRS</sequence>
<evidence type="ECO:0000256" key="5">
    <source>
        <dbReference type="ARBA" id="ARBA00023239"/>
    </source>
</evidence>
<comment type="similarity">
    <text evidence="3 7">Belongs to the NAD(P)-dependent epimerase/dehydratase family. GDP-mannose 4,6-dehydratase subfamily.</text>
</comment>
<dbReference type="PANTHER" id="PTHR43715:SF1">
    <property type="entry name" value="GDP-MANNOSE 4,6 DEHYDRATASE"/>
    <property type="match status" value="1"/>
</dbReference>
<dbReference type="GO" id="GO:0042351">
    <property type="term" value="P:'de novo' GDP-L-fucose biosynthetic process"/>
    <property type="evidence" value="ECO:0007669"/>
    <property type="project" value="TreeGrafter"/>
</dbReference>
<dbReference type="CDD" id="cd05260">
    <property type="entry name" value="GDP_MD_SDR_e"/>
    <property type="match status" value="1"/>
</dbReference>
<evidence type="ECO:0000256" key="1">
    <source>
        <dbReference type="ARBA" id="ARBA00000188"/>
    </source>
</evidence>
<dbReference type="OrthoDB" id="9779041at2"/>
<feature type="domain" description="NAD(P)-binding" evidence="8">
    <location>
        <begin position="6"/>
        <end position="317"/>
    </location>
</feature>
<dbReference type="GO" id="GO:0008446">
    <property type="term" value="F:GDP-mannose 4,6-dehydratase activity"/>
    <property type="evidence" value="ECO:0007669"/>
    <property type="project" value="UniProtKB-UniRule"/>
</dbReference>
<evidence type="ECO:0000313" key="10">
    <source>
        <dbReference type="Proteomes" id="UP000320496"/>
    </source>
</evidence>
<reference evidence="9 10" key="1">
    <citation type="submission" date="2019-02" db="EMBL/GenBank/DDBJ databases">
        <title>Deep-cultivation of Planctomycetes and their phenomic and genomic characterization uncovers novel biology.</title>
        <authorList>
            <person name="Wiegand S."/>
            <person name="Jogler M."/>
            <person name="Boedeker C."/>
            <person name="Pinto D."/>
            <person name="Vollmers J."/>
            <person name="Rivas-Marin E."/>
            <person name="Kohn T."/>
            <person name="Peeters S.H."/>
            <person name="Heuer A."/>
            <person name="Rast P."/>
            <person name="Oberbeckmann S."/>
            <person name="Bunk B."/>
            <person name="Jeske O."/>
            <person name="Meyerdierks A."/>
            <person name="Storesund J.E."/>
            <person name="Kallscheuer N."/>
            <person name="Luecker S."/>
            <person name="Lage O.M."/>
            <person name="Pohl T."/>
            <person name="Merkel B.J."/>
            <person name="Hornburger P."/>
            <person name="Mueller R.-W."/>
            <person name="Bruemmer F."/>
            <person name="Labrenz M."/>
            <person name="Spormann A.M."/>
            <person name="Op den Camp H."/>
            <person name="Overmann J."/>
            <person name="Amann R."/>
            <person name="Jetten M.S.M."/>
            <person name="Mascher T."/>
            <person name="Medema M.H."/>
            <person name="Devos D.P."/>
            <person name="Kaster A.-K."/>
            <person name="Ovreas L."/>
            <person name="Rohde M."/>
            <person name="Galperin M.Y."/>
            <person name="Jogler C."/>
        </authorList>
    </citation>
    <scope>NUCLEOTIDE SEQUENCE [LARGE SCALE GENOMIC DNA]</scope>
    <source>
        <strain evidence="9 10">Mal4</strain>
    </source>
</reference>
<dbReference type="AlphaFoldDB" id="A0A517Z8D9"/>
<evidence type="ECO:0000256" key="6">
    <source>
        <dbReference type="ARBA" id="ARBA00059383"/>
    </source>
</evidence>
<dbReference type="SUPFAM" id="SSF51735">
    <property type="entry name" value="NAD(P)-binding Rossmann-fold domains"/>
    <property type="match status" value="1"/>
</dbReference>
<comment type="caution">
    <text evidence="7">Lacks conserved residue(s) required for the propagation of feature annotation.</text>
</comment>
<dbReference type="KEGG" id="mri:Mal4_30310"/>
<evidence type="ECO:0000256" key="7">
    <source>
        <dbReference type="HAMAP-Rule" id="MF_00955"/>
    </source>
</evidence>
<dbReference type="InterPro" id="IPR006368">
    <property type="entry name" value="GDP_Man_deHydtase"/>
</dbReference>
<gene>
    <name evidence="9" type="primary">gmd_1</name>
    <name evidence="7" type="synonym">gmd</name>
    <name evidence="9" type="ORF">Mal4_30310</name>
</gene>
<evidence type="ECO:0000256" key="2">
    <source>
        <dbReference type="ARBA" id="ARBA00001937"/>
    </source>
</evidence>
<dbReference type="InterPro" id="IPR036291">
    <property type="entry name" value="NAD(P)-bd_dom_sf"/>
</dbReference>
<dbReference type="Gene3D" id="3.90.25.10">
    <property type="entry name" value="UDP-galactose 4-epimerase, domain 1"/>
    <property type="match status" value="1"/>
</dbReference>
<dbReference type="GO" id="GO:0070401">
    <property type="term" value="F:NADP+ binding"/>
    <property type="evidence" value="ECO:0007669"/>
    <property type="project" value="UniProtKB-UniRule"/>
</dbReference>
<dbReference type="Gene3D" id="3.40.50.720">
    <property type="entry name" value="NAD(P)-binding Rossmann-like Domain"/>
    <property type="match status" value="1"/>
</dbReference>
<evidence type="ECO:0000256" key="3">
    <source>
        <dbReference type="ARBA" id="ARBA00009263"/>
    </source>
</evidence>
<name>A0A517Z8D9_9PLAN</name>
<organism evidence="9 10">
    <name type="scientific">Maioricimonas rarisocia</name>
    <dbReference type="NCBI Taxonomy" id="2528026"/>
    <lineage>
        <taxon>Bacteria</taxon>
        <taxon>Pseudomonadati</taxon>
        <taxon>Planctomycetota</taxon>
        <taxon>Planctomycetia</taxon>
        <taxon>Planctomycetales</taxon>
        <taxon>Planctomycetaceae</taxon>
        <taxon>Maioricimonas</taxon>
    </lineage>
</organism>
<dbReference type="EC" id="4.2.1.47" evidence="4 7"/>
<dbReference type="InterPro" id="IPR016040">
    <property type="entry name" value="NAD(P)-bd_dom"/>
</dbReference>
<protein>
    <recommendedName>
        <fullName evidence="4 7">GDP-mannose 4,6-dehydratase</fullName>
        <ecNumber evidence="4 7">4.2.1.47</ecNumber>
    </recommendedName>
    <alternativeName>
        <fullName evidence="7">GDP-D-mannose dehydratase</fullName>
    </alternativeName>
</protein>
<dbReference type="EMBL" id="CP036275">
    <property type="protein sequence ID" value="QDU38701.1"/>
    <property type="molecule type" value="Genomic_DNA"/>
</dbReference>
<dbReference type="FunFam" id="3.40.50.720:FF:000924">
    <property type="entry name" value="GDP-mannose 4,6 dehydratase"/>
    <property type="match status" value="1"/>
</dbReference>
<comment type="catalytic activity">
    <reaction evidence="1 7">
        <text>GDP-alpha-D-mannose = GDP-4-dehydro-alpha-D-rhamnose + H2O</text>
        <dbReference type="Rhea" id="RHEA:23820"/>
        <dbReference type="ChEBI" id="CHEBI:15377"/>
        <dbReference type="ChEBI" id="CHEBI:57527"/>
        <dbReference type="ChEBI" id="CHEBI:57964"/>
        <dbReference type="EC" id="4.2.1.47"/>
    </reaction>
</comment>
<evidence type="ECO:0000313" key="9">
    <source>
        <dbReference type="EMBL" id="QDU38701.1"/>
    </source>
</evidence>
<dbReference type="Pfam" id="PF16363">
    <property type="entry name" value="GDP_Man_Dehyd"/>
    <property type="match status" value="1"/>
</dbReference>
<dbReference type="HAMAP" id="MF_00955">
    <property type="entry name" value="GDP_Man_dehydratase"/>
    <property type="match status" value="1"/>
</dbReference>
<comment type="cofactor">
    <cofactor evidence="2 7">
        <name>NADP(+)</name>
        <dbReference type="ChEBI" id="CHEBI:58349"/>
    </cofactor>
</comment>
<dbReference type="RefSeq" id="WP_145369957.1">
    <property type="nucleotide sequence ID" value="NZ_CP036275.1"/>
</dbReference>
<evidence type="ECO:0000259" key="8">
    <source>
        <dbReference type="Pfam" id="PF16363"/>
    </source>
</evidence>
<evidence type="ECO:0000256" key="4">
    <source>
        <dbReference type="ARBA" id="ARBA00011989"/>
    </source>
</evidence>
<comment type="function">
    <text evidence="6 7">Catalyzes the conversion of GDP-D-mannose to GDP-4-dehydro-6-deoxy-D-mannose.</text>
</comment>